<organism evidence="1 2">
    <name type="scientific">Eruca vesicaria subsp. sativa</name>
    <name type="common">Garden rocket</name>
    <name type="synonym">Eruca sativa</name>
    <dbReference type="NCBI Taxonomy" id="29727"/>
    <lineage>
        <taxon>Eukaryota</taxon>
        <taxon>Viridiplantae</taxon>
        <taxon>Streptophyta</taxon>
        <taxon>Embryophyta</taxon>
        <taxon>Tracheophyta</taxon>
        <taxon>Spermatophyta</taxon>
        <taxon>Magnoliopsida</taxon>
        <taxon>eudicotyledons</taxon>
        <taxon>Gunneridae</taxon>
        <taxon>Pentapetalae</taxon>
        <taxon>rosids</taxon>
        <taxon>malvids</taxon>
        <taxon>Brassicales</taxon>
        <taxon>Brassicaceae</taxon>
        <taxon>Brassiceae</taxon>
        <taxon>Eruca</taxon>
    </lineage>
</organism>
<dbReference type="EMBL" id="CAKOAT010252931">
    <property type="protein sequence ID" value="CAH8358734.1"/>
    <property type="molecule type" value="Genomic_DNA"/>
</dbReference>
<protein>
    <recommendedName>
        <fullName evidence="3">ABC transporter domain-containing protein</fullName>
    </recommendedName>
</protein>
<dbReference type="Gene3D" id="3.40.50.300">
    <property type="entry name" value="P-loop containing nucleotide triphosphate hydrolases"/>
    <property type="match status" value="1"/>
</dbReference>
<gene>
    <name evidence="1" type="ORF">ERUC_LOCUS24490</name>
</gene>
<proteinExistence type="predicted"/>
<evidence type="ECO:0008006" key="3">
    <source>
        <dbReference type="Google" id="ProtNLM"/>
    </source>
</evidence>
<keyword evidence="2" id="KW-1185">Reference proteome</keyword>
<dbReference type="SUPFAM" id="SSF52540">
    <property type="entry name" value="P-loop containing nucleoside triphosphate hydrolases"/>
    <property type="match status" value="1"/>
</dbReference>
<dbReference type="Proteomes" id="UP001642260">
    <property type="component" value="Unassembled WGS sequence"/>
</dbReference>
<name>A0ABC8KRB1_ERUVS</name>
<sequence length="174" mass="19326">MELLYQMDGHDQNVNFKVIMANQQGRHPSSCPLMSLGDLIVKLSSSFLIDVKRALFSRFVPVSILLTVFSLCTSKMNLGEEVDLEDYVPRPDKISAAERLVDGQDIKEVRLDSLRSSIGVVPQDTLSGGEKQRMALARAFLKSPATLTAQQSQRYLPHSKQWRVTGHPSSLPTG</sequence>
<reference evidence="1 2" key="1">
    <citation type="submission" date="2022-03" db="EMBL/GenBank/DDBJ databases">
        <authorList>
            <person name="Macdonald S."/>
            <person name="Ahmed S."/>
            <person name="Newling K."/>
        </authorList>
    </citation>
    <scope>NUCLEOTIDE SEQUENCE [LARGE SCALE GENOMIC DNA]</scope>
</reference>
<dbReference type="AlphaFoldDB" id="A0ABC8KRB1"/>
<dbReference type="InterPro" id="IPR027417">
    <property type="entry name" value="P-loop_NTPase"/>
</dbReference>
<evidence type="ECO:0000313" key="2">
    <source>
        <dbReference type="Proteomes" id="UP001642260"/>
    </source>
</evidence>
<accession>A0ABC8KRB1</accession>
<comment type="caution">
    <text evidence="1">The sequence shown here is derived from an EMBL/GenBank/DDBJ whole genome shotgun (WGS) entry which is preliminary data.</text>
</comment>
<evidence type="ECO:0000313" key="1">
    <source>
        <dbReference type="EMBL" id="CAH8358734.1"/>
    </source>
</evidence>